<dbReference type="EMBL" id="BHZE01000016">
    <property type="protein sequence ID" value="GCD78134.1"/>
    <property type="molecule type" value="Genomic_DNA"/>
</dbReference>
<name>A0A401XMA9_9FLAO</name>
<dbReference type="InterPro" id="IPR043738">
    <property type="entry name" value="DUF5683"/>
</dbReference>
<dbReference type="Proteomes" id="UP000286715">
    <property type="component" value="Unassembled WGS sequence"/>
</dbReference>
<evidence type="ECO:0000259" key="1">
    <source>
        <dbReference type="Pfam" id="PF18935"/>
    </source>
</evidence>
<gene>
    <name evidence="2" type="ORF">JCM31826_16160</name>
</gene>
<reference evidence="2 3" key="1">
    <citation type="submission" date="2018-11" db="EMBL/GenBank/DDBJ databases">
        <title>Schleiferia aggregans sp. nov., a moderately thermophilic heterotrophic bacterium isolated from microbial mats at a terrestrial hot spring.</title>
        <authorList>
            <person name="Iino T."/>
            <person name="Ohkuma M."/>
            <person name="Haruta S."/>
        </authorList>
    </citation>
    <scope>NUCLEOTIDE SEQUENCE [LARGE SCALE GENOMIC DNA]</scope>
    <source>
        <strain evidence="2 3">LA</strain>
    </source>
</reference>
<dbReference type="Pfam" id="PF18935">
    <property type="entry name" value="DUF5683"/>
    <property type="match status" value="1"/>
</dbReference>
<proteinExistence type="predicted"/>
<organism evidence="2 3">
    <name type="scientific">Thermaurantimonas aggregans</name>
    <dbReference type="NCBI Taxonomy" id="2173829"/>
    <lineage>
        <taxon>Bacteria</taxon>
        <taxon>Pseudomonadati</taxon>
        <taxon>Bacteroidota</taxon>
        <taxon>Flavobacteriia</taxon>
        <taxon>Flavobacteriales</taxon>
        <taxon>Schleiferiaceae</taxon>
        <taxon>Thermaurantimonas</taxon>
    </lineage>
</organism>
<protein>
    <recommendedName>
        <fullName evidence="1">DUF5683 domain-containing protein</fullName>
    </recommendedName>
</protein>
<comment type="caution">
    <text evidence="2">The sequence shown here is derived from an EMBL/GenBank/DDBJ whole genome shotgun (WGS) entry which is preliminary data.</text>
</comment>
<evidence type="ECO:0000313" key="2">
    <source>
        <dbReference type="EMBL" id="GCD78134.1"/>
    </source>
</evidence>
<accession>A0A401XMA9</accession>
<sequence length="193" mass="22255">MGFLSNAQGQLDSLEKEKPSQEKRLISRIFKNPERHSVQRAVVYSALVPGLGQAYNKKYWKIPLVYAALGATGYFVLENDHQYRYYYGGLERLVLDSVDIFEGRYSPENLIFIANTYRRWRDLSALLFIAAYGLNILDAYVDAHFYYYDISDKLSLRIKPSLQQVHTAFIPGVQITFIFDSGISKKSQNLSQF</sequence>
<keyword evidence="3" id="KW-1185">Reference proteome</keyword>
<feature type="domain" description="DUF5683" evidence="1">
    <location>
        <begin position="35"/>
        <end position="179"/>
    </location>
</feature>
<evidence type="ECO:0000313" key="3">
    <source>
        <dbReference type="Proteomes" id="UP000286715"/>
    </source>
</evidence>
<dbReference type="AlphaFoldDB" id="A0A401XMA9"/>